<name>A0AAN9BNA9_9CAEN</name>
<dbReference type="Gene3D" id="2.20.100.10">
    <property type="entry name" value="Thrombospondin type-1 (TSP1) repeat"/>
    <property type="match status" value="1"/>
</dbReference>
<evidence type="ECO:0000256" key="2">
    <source>
        <dbReference type="ARBA" id="ARBA00022525"/>
    </source>
</evidence>
<keyword evidence="5" id="KW-0732">Signal</keyword>
<dbReference type="Gene3D" id="2.60.120.830">
    <property type="match status" value="1"/>
</dbReference>
<dbReference type="InterPro" id="IPR045371">
    <property type="entry name" value="ADAMTS_CR_3"/>
</dbReference>
<dbReference type="PANTHER" id="PTHR13723">
    <property type="entry name" value="ADAMTS A DISINTEGRIN AND METALLOPROTEASE WITH THROMBOSPONDIN MOTIFS PROTEASE"/>
    <property type="match status" value="1"/>
</dbReference>
<dbReference type="Proteomes" id="UP001374579">
    <property type="component" value="Unassembled WGS sequence"/>
</dbReference>
<dbReference type="InterPro" id="IPR024079">
    <property type="entry name" value="MetalloPept_cat_dom_sf"/>
</dbReference>
<dbReference type="Gene3D" id="3.40.390.10">
    <property type="entry name" value="Collagenase (Catalytic Domain)"/>
    <property type="match status" value="1"/>
</dbReference>
<evidence type="ECO:0000313" key="7">
    <source>
        <dbReference type="EMBL" id="KAK7108742.1"/>
    </source>
</evidence>
<dbReference type="SUPFAM" id="SSF55486">
    <property type="entry name" value="Metalloproteases ('zincins'), catalytic domain"/>
    <property type="match status" value="1"/>
</dbReference>
<dbReference type="PANTHER" id="PTHR13723:SF281">
    <property type="entry name" value="PAPILIN"/>
    <property type="match status" value="1"/>
</dbReference>
<dbReference type="GO" id="GO:0008237">
    <property type="term" value="F:metallopeptidase activity"/>
    <property type="evidence" value="ECO:0007669"/>
    <property type="project" value="InterPro"/>
</dbReference>
<comment type="caution">
    <text evidence="7">The sequence shown here is derived from an EMBL/GenBank/DDBJ whole genome shotgun (WGS) entry which is preliminary data.</text>
</comment>
<evidence type="ECO:0000259" key="6">
    <source>
        <dbReference type="Pfam" id="PF19236"/>
    </source>
</evidence>
<evidence type="ECO:0000313" key="8">
    <source>
        <dbReference type="Proteomes" id="UP001374579"/>
    </source>
</evidence>
<evidence type="ECO:0000256" key="1">
    <source>
        <dbReference type="ARBA" id="ARBA00004613"/>
    </source>
</evidence>
<evidence type="ECO:0000256" key="3">
    <source>
        <dbReference type="ARBA" id="ARBA00023180"/>
    </source>
</evidence>
<keyword evidence="2" id="KW-0964">Secreted</keyword>
<dbReference type="EMBL" id="JBAMIC010000004">
    <property type="protein sequence ID" value="KAK7108742.1"/>
    <property type="molecule type" value="Genomic_DNA"/>
</dbReference>
<dbReference type="AlphaFoldDB" id="A0AAN9BNA9"/>
<proteinExistence type="predicted"/>
<organism evidence="7 8">
    <name type="scientific">Littorina saxatilis</name>
    <dbReference type="NCBI Taxonomy" id="31220"/>
    <lineage>
        <taxon>Eukaryota</taxon>
        <taxon>Metazoa</taxon>
        <taxon>Spiralia</taxon>
        <taxon>Lophotrochozoa</taxon>
        <taxon>Mollusca</taxon>
        <taxon>Gastropoda</taxon>
        <taxon>Caenogastropoda</taxon>
        <taxon>Littorinimorpha</taxon>
        <taxon>Littorinoidea</taxon>
        <taxon>Littorinidae</taxon>
        <taxon>Littorina</taxon>
    </lineage>
</organism>
<feature type="region of interest" description="Disordered" evidence="4">
    <location>
        <begin position="197"/>
        <end position="229"/>
    </location>
</feature>
<keyword evidence="3" id="KW-0325">Glycoprotein</keyword>
<dbReference type="PROSITE" id="PS50092">
    <property type="entry name" value="TSP1"/>
    <property type="match status" value="1"/>
</dbReference>
<keyword evidence="8" id="KW-1185">Reference proteome</keyword>
<accession>A0AAN9BNA9</accession>
<dbReference type="InterPro" id="IPR000884">
    <property type="entry name" value="TSP1_rpt"/>
</dbReference>
<dbReference type="InterPro" id="IPR050439">
    <property type="entry name" value="ADAMTS_ADAMTS-like"/>
</dbReference>
<gene>
    <name evidence="7" type="ORF">V1264_016419</name>
</gene>
<sequence length="1039" mass="115693">MLPQAVFLLVCIIASSFALDKRRLEYIRQLHEHDGIDTATVHVAYPHSPTFRRLTRREASTHLLPRRHHNLKIKVTLDSTGHVLDMNLRPSELRFHGAKVRVRDGADSYQYLVHDNGCHYQGDPGQREGVVSLHFCDSTLVGAAHIEDLAYTFHPQPDGDPKMNTDKTVLESQMQKDIPLFSGGEHKVIVSWRNVSGAKENRQPGKKPDAFSQPSKIPDASRQSLKRRKAYARPLKMRKRYARPSNLTTGMKKNHTRRAEQQTFESVKNDHPVVECGVVFDEDYLDNFKYFWRTHNDLVNLLVIRFTGVQAIYLTGFNFTFHLKRVEVWHTNPPWFTKTNYMELGPRLIIGKLLDARDPDFAALDSGAIFTSKVESSATGMAFGTGICAKGIKNYISQSRHVDWITETHEFGHTVDLGHPPQCCDVNPTGCNTGFMGVGRLFLDCYYDRIYKFFSERSQKWCIYREDVYSYGEYLPIYSTFPVIELGLDYHCRVAFRSDSEFVKLDYGGCATGLCTVLDESSPDYGLALIDRYTNGRACGPNDDNACIGKLCMAPSTVTRAFTTIRLPPRASRVEGTGTWAPWSSYSSACSSACGTGVQISTRKCSNANRVEACSGWSRFRGKLCNEQPCPGDSSLEEKELRVDRASYVCSLARAKGAFGSKYFYGNSSFRKSSFTVLETSCVVYCNTPADVPPFLQRNDKAGVLLQADGTLCGSIRIFDRLVLGLTARCLRGRCVEFGCDGQSMEQRSEGKLLDLCGVCGGDNSTCTSGDTNITVPGGDTLQEVHVLPTGTRKITFAVDNGPTIRPDVRLALTDKDDNHVLVVGSDKRRARFTDNPQHPRNFAGTHWTIRLGSMITADGPIDRPMKIMVKNKSRDVRTVVMHWAFQPPATIPAPPTCQNSGVANASIGGCLCPQTKTYGKQCEYTCYDFCDNGGKKKSDCRCDCSSNPRTFQARCTCKTQYEGPDCNECKPVKECFNGGTLSTATCECQCTAGCGGLDCSDCSYNPLLTEYHGHYGGGSMEINMTLETVRRAEQKRAR</sequence>
<evidence type="ECO:0000256" key="4">
    <source>
        <dbReference type="SAM" id="MobiDB-lite"/>
    </source>
</evidence>
<dbReference type="SMART" id="SM00209">
    <property type="entry name" value="TSP1"/>
    <property type="match status" value="1"/>
</dbReference>
<protein>
    <recommendedName>
        <fullName evidence="6">ADAMTS/ADAMTS-like cysteine-rich domain-containing protein</fullName>
    </recommendedName>
</protein>
<feature type="domain" description="ADAMTS/ADAMTS-like cysteine-rich" evidence="6">
    <location>
        <begin position="725"/>
        <end position="767"/>
    </location>
</feature>
<feature type="compositionally biased region" description="Basic and acidic residues" evidence="4">
    <location>
        <begin position="199"/>
        <end position="209"/>
    </location>
</feature>
<feature type="signal peptide" evidence="5">
    <location>
        <begin position="1"/>
        <end position="18"/>
    </location>
</feature>
<reference evidence="7 8" key="1">
    <citation type="submission" date="2024-02" db="EMBL/GenBank/DDBJ databases">
        <title>Chromosome-scale genome assembly of the rough periwinkle Littorina saxatilis.</title>
        <authorList>
            <person name="De Jode A."/>
            <person name="Faria R."/>
            <person name="Formenti G."/>
            <person name="Sims Y."/>
            <person name="Smith T.P."/>
            <person name="Tracey A."/>
            <person name="Wood J.M.D."/>
            <person name="Zagrodzka Z.B."/>
            <person name="Johannesson K."/>
            <person name="Butlin R.K."/>
            <person name="Leder E.H."/>
        </authorList>
    </citation>
    <scope>NUCLEOTIDE SEQUENCE [LARGE SCALE GENOMIC DNA]</scope>
    <source>
        <strain evidence="7">Snail1</strain>
        <tissue evidence="7">Muscle</tissue>
    </source>
</reference>
<feature type="chain" id="PRO_5042984729" description="ADAMTS/ADAMTS-like cysteine-rich domain-containing protein" evidence="5">
    <location>
        <begin position="19"/>
        <end position="1039"/>
    </location>
</feature>
<dbReference type="InterPro" id="IPR036383">
    <property type="entry name" value="TSP1_rpt_sf"/>
</dbReference>
<dbReference type="Pfam" id="PF19236">
    <property type="entry name" value="ADAMTS_CR_3"/>
    <property type="match status" value="1"/>
</dbReference>
<comment type="subcellular location">
    <subcellularLocation>
        <location evidence="1">Secreted</location>
    </subcellularLocation>
</comment>
<evidence type="ECO:0000256" key="5">
    <source>
        <dbReference type="SAM" id="SignalP"/>
    </source>
</evidence>
<dbReference type="Pfam" id="PF13688">
    <property type="entry name" value="Reprolysin_5"/>
    <property type="match status" value="1"/>
</dbReference>
<dbReference type="GO" id="GO:0005576">
    <property type="term" value="C:extracellular region"/>
    <property type="evidence" value="ECO:0007669"/>
    <property type="project" value="UniProtKB-SubCell"/>
</dbReference>